<organism evidence="11 12">
    <name type="scientific">Saccharopolyspora hordei</name>
    <dbReference type="NCBI Taxonomy" id="1838"/>
    <lineage>
        <taxon>Bacteria</taxon>
        <taxon>Bacillati</taxon>
        <taxon>Actinomycetota</taxon>
        <taxon>Actinomycetes</taxon>
        <taxon>Pseudonocardiales</taxon>
        <taxon>Pseudonocardiaceae</taxon>
        <taxon>Saccharopolyspora</taxon>
    </lineage>
</organism>
<dbReference type="AlphaFoldDB" id="A0A853AMP7"/>
<dbReference type="Pfam" id="PF00764">
    <property type="entry name" value="Arginosuc_synth"/>
    <property type="match status" value="1"/>
</dbReference>
<evidence type="ECO:0000256" key="3">
    <source>
        <dbReference type="ARBA" id="ARBA00022571"/>
    </source>
</evidence>
<dbReference type="InterPro" id="IPR024074">
    <property type="entry name" value="AS_cat/multimer_dom_body"/>
</dbReference>
<dbReference type="SUPFAM" id="SSF52402">
    <property type="entry name" value="Adenine nucleotide alpha hydrolases-like"/>
    <property type="match status" value="1"/>
</dbReference>
<dbReference type="EMBL" id="JACCFJ010000001">
    <property type="protein sequence ID" value="NYI85405.1"/>
    <property type="molecule type" value="Genomic_DNA"/>
</dbReference>
<sequence>MSERVVLAYSGDPDASAAVARLAADAEVVAVTVDLGQGGENLAAVRRRALESGATEALVVDARDEFAEQHCLPALQAHALQAGRCPLVAELARPLVARHLVVAAERFGADAAAHGCAGDDTLAADLAALAPHLTVLAPVRDRRAGTGAARCALRQNVWGRVAEPGVPRDLWRAPDWPLDPEELTITFDRGVPVALDGETVTVRQALQELNRRAGAHGVGHQDGPGAHCATPGATTLTAAHQALEELTLARDLAGFKRTVGHRWRGLVLDGTWSSPLRDALDAFVADAQQQVSGEVRVVLHAGRVAVRDRRAEEPWRAADLPAWYDSSERGPHRPCGRARAATLARH</sequence>
<evidence type="ECO:0000259" key="9">
    <source>
        <dbReference type="Pfam" id="PF00764"/>
    </source>
</evidence>
<evidence type="ECO:0000313" key="11">
    <source>
        <dbReference type="EMBL" id="NYI85405.1"/>
    </source>
</evidence>
<accession>A0A853AMP7</accession>
<keyword evidence="6" id="KW-0547">Nucleotide-binding</keyword>
<feature type="domain" description="Arginosuccinate synthase-like N-terminal" evidence="9">
    <location>
        <begin position="4"/>
        <end position="145"/>
    </location>
</feature>
<evidence type="ECO:0000256" key="4">
    <source>
        <dbReference type="ARBA" id="ARBA00022598"/>
    </source>
</evidence>
<evidence type="ECO:0000256" key="7">
    <source>
        <dbReference type="ARBA" id="ARBA00022840"/>
    </source>
</evidence>
<dbReference type="Proteomes" id="UP000587002">
    <property type="component" value="Unassembled WGS sequence"/>
</dbReference>
<dbReference type="GO" id="GO:0004055">
    <property type="term" value="F:argininosuccinate synthase activity"/>
    <property type="evidence" value="ECO:0007669"/>
    <property type="project" value="UniProtKB-EC"/>
</dbReference>
<protein>
    <recommendedName>
        <fullName evidence="2">argininosuccinate synthase</fullName>
        <ecNumber evidence="2">6.3.4.5</ecNumber>
    </recommendedName>
</protein>
<dbReference type="UniPathway" id="UPA00068">
    <property type="reaction ID" value="UER00113"/>
</dbReference>
<keyword evidence="3" id="KW-0055">Arginine biosynthesis</keyword>
<dbReference type="GO" id="GO:0000053">
    <property type="term" value="P:argininosuccinate metabolic process"/>
    <property type="evidence" value="ECO:0007669"/>
    <property type="project" value="TreeGrafter"/>
</dbReference>
<dbReference type="GO" id="GO:0005524">
    <property type="term" value="F:ATP binding"/>
    <property type="evidence" value="ECO:0007669"/>
    <property type="project" value="UniProtKB-KW"/>
</dbReference>
<proteinExistence type="predicted"/>
<dbReference type="InterPro" id="IPR048268">
    <property type="entry name" value="Arginosuc_syn_C"/>
</dbReference>
<evidence type="ECO:0000256" key="8">
    <source>
        <dbReference type="SAM" id="MobiDB-lite"/>
    </source>
</evidence>
<evidence type="ECO:0000256" key="1">
    <source>
        <dbReference type="ARBA" id="ARBA00004967"/>
    </source>
</evidence>
<keyword evidence="12" id="KW-1185">Reference proteome</keyword>
<evidence type="ECO:0000256" key="2">
    <source>
        <dbReference type="ARBA" id="ARBA00012286"/>
    </source>
</evidence>
<dbReference type="Pfam" id="PF20979">
    <property type="entry name" value="Arginosuc_syn_C"/>
    <property type="match status" value="1"/>
</dbReference>
<comment type="caution">
    <text evidence="11">The sequence shown here is derived from an EMBL/GenBank/DDBJ whole genome shotgun (WGS) entry which is preliminary data.</text>
</comment>
<evidence type="ECO:0000256" key="6">
    <source>
        <dbReference type="ARBA" id="ARBA00022741"/>
    </source>
</evidence>
<feature type="region of interest" description="Disordered" evidence="8">
    <location>
        <begin position="326"/>
        <end position="346"/>
    </location>
</feature>
<evidence type="ECO:0000259" key="10">
    <source>
        <dbReference type="Pfam" id="PF20979"/>
    </source>
</evidence>
<keyword evidence="4 11" id="KW-0436">Ligase</keyword>
<dbReference type="RefSeq" id="WP_179723314.1">
    <property type="nucleotide sequence ID" value="NZ_BAABFH010000001.1"/>
</dbReference>
<evidence type="ECO:0000313" key="12">
    <source>
        <dbReference type="Proteomes" id="UP000587002"/>
    </source>
</evidence>
<dbReference type="GO" id="GO:0006526">
    <property type="term" value="P:L-arginine biosynthetic process"/>
    <property type="evidence" value="ECO:0007669"/>
    <property type="project" value="UniProtKB-UniPathway"/>
</dbReference>
<dbReference type="GO" id="GO:0000050">
    <property type="term" value="P:urea cycle"/>
    <property type="evidence" value="ECO:0007669"/>
    <property type="project" value="TreeGrafter"/>
</dbReference>
<dbReference type="InterPro" id="IPR048267">
    <property type="entry name" value="Arginosuc_syn_N"/>
</dbReference>
<reference evidence="11 12" key="1">
    <citation type="submission" date="2020-07" db="EMBL/GenBank/DDBJ databases">
        <title>Sequencing the genomes of 1000 actinobacteria strains.</title>
        <authorList>
            <person name="Klenk H.-P."/>
        </authorList>
    </citation>
    <scope>NUCLEOTIDE SEQUENCE [LARGE SCALE GENOMIC DNA]</scope>
    <source>
        <strain evidence="11 12">DSM 44065</strain>
    </source>
</reference>
<evidence type="ECO:0000256" key="5">
    <source>
        <dbReference type="ARBA" id="ARBA00022605"/>
    </source>
</evidence>
<feature type="domain" description="Arginosuccinate synthase C-terminal" evidence="10">
    <location>
        <begin position="177"/>
        <end position="314"/>
    </location>
</feature>
<gene>
    <name evidence="11" type="ORF">HNR68_004035</name>
</gene>
<dbReference type="SUPFAM" id="SSF69864">
    <property type="entry name" value="Argininosuccinate synthetase, C-terminal domain"/>
    <property type="match status" value="1"/>
</dbReference>
<dbReference type="Gene3D" id="3.40.50.620">
    <property type="entry name" value="HUPs"/>
    <property type="match status" value="1"/>
</dbReference>
<dbReference type="EC" id="6.3.4.5" evidence="2"/>
<keyword evidence="5" id="KW-0028">Amino-acid biosynthesis</keyword>
<dbReference type="InterPro" id="IPR001518">
    <property type="entry name" value="Arginosuc_synth"/>
</dbReference>
<comment type="pathway">
    <text evidence="1">Amino-acid biosynthesis; L-arginine biosynthesis; L-arginine from L-ornithine and carbamoyl phosphate: step 2/3.</text>
</comment>
<name>A0A853AMP7_9PSEU</name>
<dbReference type="PANTHER" id="PTHR11587">
    <property type="entry name" value="ARGININOSUCCINATE SYNTHASE"/>
    <property type="match status" value="1"/>
</dbReference>
<dbReference type="Gene3D" id="3.90.1260.10">
    <property type="entry name" value="Argininosuccinate synthetase, chain A, domain 2"/>
    <property type="match status" value="1"/>
</dbReference>
<dbReference type="PANTHER" id="PTHR11587:SF2">
    <property type="entry name" value="ARGININOSUCCINATE SYNTHASE"/>
    <property type="match status" value="1"/>
</dbReference>
<dbReference type="GO" id="GO:0005737">
    <property type="term" value="C:cytoplasm"/>
    <property type="evidence" value="ECO:0007669"/>
    <property type="project" value="TreeGrafter"/>
</dbReference>
<keyword evidence="7" id="KW-0067">ATP-binding</keyword>
<dbReference type="InterPro" id="IPR014729">
    <property type="entry name" value="Rossmann-like_a/b/a_fold"/>
</dbReference>